<keyword evidence="3" id="KW-1185">Reference proteome</keyword>
<name>A0A2H3NIV9_9BACT</name>
<protein>
    <recommendedName>
        <fullName evidence="4">Lipoprotein</fullName>
    </recommendedName>
</protein>
<dbReference type="AlphaFoldDB" id="A0A2H3NIV9"/>
<reference evidence="2 3" key="1">
    <citation type="submission" date="2017-10" db="EMBL/GenBank/DDBJ databases">
        <title>Draft genome of Longimonas halophila.</title>
        <authorList>
            <person name="Goh K.M."/>
            <person name="Shamsir M.S."/>
            <person name="Lim S.W."/>
        </authorList>
    </citation>
    <scope>NUCLEOTIDE SEQUENCE [LARGE SCALE GENOMIC DNA]</scope>
    <source>
        <strain evidence="2 3">KCTC 42399</strain>
    </source>
</reference>
<gene>
    <name evidence="2" type="ORF">CRI93_12645</name>
</gene>
<proteinExistence type="predicted"/>
<accession>A0A2H3NIV9</accession>
<sequence>MHQSISWALRAVVVSLALLTGCEFSACDDCHRAAPVTLFEDDEATLDMPGLVADRDTFTVTVRAYPTVSGVGRVNLVSQAYMLRTIAPVQDSTGCFQSSEPALCVETSLSTDSARAEFEADRLFEQSWRVVLEEGPMRSDYPSISASVQVDSVRNAGGDLYWVHSREALRIVDARGPIVPGVKSDRTELAFERNWGGGTEY</sequence>
<feature type="chain" id="PRO_5013810004" description="Lipoprotein" evidence="1">
    <location>
        <begin position="27"/>
        <end position="201"/>
    </location>
</feature>
<comment type="caution">
    <text evidence="2">The sequence shown here is derived from an EMBL/GenBank/DDBJ whole genome shotgun (WGS) entry which is preliminary data.</text>
</comment>
<evidence type="ECO:0000256" key="1">
    <source>
        <dbReference type="SAM" id="SignalP"/>
    </source>
</evidence>
<evidence type="ECO:0000313" key="3">
    <source>
        <dbReference type="Proteomes" id="UP000221024"/>
    </source>
</evidence>
<evidence type="ECO:0008006" key="4">
    <source>
        <dbReference type="Google" id="ProtNLM"/>
    </source>
</evidence>
<keyword evidence="1" id="KW-0732">Signal</keyword>
<evidence type="ECO:0000313" key="2">
    <source>
        <dbReference type="EMBL" id="PEN05539.1"/>
    </source>
</evidence>
<dbReference type="Proteomes" id="UP000221024">
    <property type="component" value="Unassembled WGS sequence"/>
</dbReference>
<organism evidence="2 3">
    <name type="scientific">Longimonas halophila</name>
    <dbReference type="NCBI Taxonomy" id="1469170"/>
    <lineage>
        <taxon>Bacteria</taxon>
        <taxon>Pseudomonadati</taxon>
        <taxon>Rhodothermota</taxon>
        <taxon>Rhodothermia</taxon>
        <taxon>Rhodothermales</taxon>
        <taxon>Salisaetaceae</taxon>
        <taxon>Longimonas</taxon>
    </lineage>
</organism>
<feature type="signal peptide" evidence="1">
    <location>
        <begin position="1"/>
        <end position="26"/>
    </location>
</feature>
<dbReference type="EMBL" id="PDEP01000013">
    <property type="protein sequence ID" value="PEN05539.1"/>
    <property type="molecule type" value="Genomic_DNA"/>
</dbReference>